<dbReference type="InterPro" id="IPR016166">
    <property type="entry name" value="FAD-bd_PCMH"/>
</dbReference>
<dbReference type="SUPFAM" id="SSF55103">
    <property type="entry name" value="FAD-linked oxidases, C-terminal domain"/>
    <property type="match status" value="1"/>
</dbReference>
<keyword evidence="6" id="KW-0472">Membrane</keyword>
<dbReference type="Gene3D" id="3.30.43.10">
    <property type="entry name" value="Uridine Diphospho-n-acetylenolpyruvylglucosamine Reductase, domain 2"/>
    <property type="match status" value="1"/>
</dbReference>
<feature type="region of interest" description="Disordered" evidence="5">
    <location>
        <begin position="1"/>
        <end position="34"/>
    </location>
</feature>
<dbReference type="Pfam" id="PF13183">
    <property type="entry name" value="Fer4_8"/>
    <property type="match status" value="1"/>
</dbReference>
<comment type="cofactor">
    <cofactor evidence="1">
        <name>FAD</name>
        <dbReference type="ChEBI" id="CHEBI:57692"/>
    </cofactor>
</comment>
<dbReference type="GO" id="GO:0071949">
    <property type="term" value="F:FAD binding"/>
    <property type="evidence" value="ECO:0007669"/>
    <property type="project" value="InterPro"/>
</dbReference>
<evidence type="ECO:0000256" key="4">
    <source>
        <dbReference type="ARBA" id="ARBA00023002"/>
    </source>
</evidence>
<dbReference type="InterPro" id="IPR016164">
    <property type="entry name" value="FAD-linked_Oxase-like_C"/>
</dbReference>
<dbReference type="Pfam" id="PF01565">
    <property type="entry name" value="FAD_binding_4"/>
    <property type="match status" value="1"/>
</dbReference>
<dbReference type="SUPFAM" id="SSF46548">
    <property type="entry name" value="alpha-helical ferredoxin"/>
    <property type="match status" value="1"/>
</dbReference>
<dbReference type="Pfam" id="PF02754">
    <property type="entry name" value="CCG"/>
    <property type="match status" value="2"/>
</dbReference>
<reference evidence="8" key="1">
    <citation type="submission" date="2021-08" db="EMBL/GenBank/DDBJ databases">
        <title>Genome of a novel bacterium of the phylum Verrucomicrobia, Oleiharenicola sp. KSB-15.</title>
        <authorList>
            <person name="Chung J.-H."/>
            <person name="Ahn J.-H."/>
            <person name="Yoon Y."/>
            <person name="Kim D.-Y."/>
            <person name="An S.-H."/>
            <person name="Park I."/>
            <person name="Yeon J."/>
        </authorList>
    </citation>
    <scope>NUCLEOTIDE SEQUENCE</scope>
    <source>
        <strain evidence="8">KSB-15</strain>
    </source>
</reference>
<gene>
    <name evidence="8" type="ORF">K0B96_16165</name>
</gene>
<evidence type="ECO:0000256" key="3">
    <source>
        <dbReference type="ARBA" id="ARBA00022827"/>
    </source>
</evidence>
<dbReference type="InterPro" id="IPR004017">
    <property type="entry name" value="Cys_rich_dom"/>
</dbReference>
<keyword evidence="6" id="KW-1133">Transmembrane helix</keyword>
<evidence type="ECO:0000313" key="8">
    <source>
        <dbReference type="EMBL" id="QYM78818.1"/>
    </source>
</evidence>
<feature type="domain" description="FAD-binding PCMH-type" evidence="7">
    <location>
        <begin position="66"/>
        <end position="300"/>
    </location>
</feature>
<evidence type="ECO:0000256" key="6">
    <source>
        <dbReference type="SAM" id="Phobius"/>
    </source>
</evidence>
<dbReference type="SUPFAM" id="SSF56176">
    <property type="entry name" value="FAD-binding/transporter-associated domain-like"/>
    <property type="match status" value="1"/>
</dbReference>
<dbReference type="PROSITE" id="PS51387">
    <property type="entry name" value="FAD_PCMH"/>
    <property type="match status" value="1"/>
</dbReference>
<evidence type="ECO:0000259" key="7">
    <source>
        <dbReference type="PROSITE" id="PS51387"/>
    </source>
</evidence>
<dbReference type="InterPro" id="IPR006094">
    <property type="entry name" value="Oxid_FAD_bind_N"/>
</dbReference>
<dbReference type="Gene3D" id="3.30.70.2740">
    <property type="match status" value="1"/>
</dbReference>
<keyword evidence="4" id="KW-0560">Oxidoreductase</keyword>
<dbReference type="KEGG" id="ole:K0B96_16165"/>
<sequence>MATIADQKTPPKTSVRQDDERFGPVRAAHHAPGTPTLGEALREAIKGEVRFDDGSRALYATDASNYRMPPIGVVIPHDRDDIIATVRICRDYGAPVLSRGGGTSLAGQCCNTAVLMDLSKYYNRILALDPEKATVTVETGIVLDEVQKAAEPHGLIFGPNPATHNHCTLGGMIGNNSCGINSLLAVNNGLGMRTSDNLLELEVLTYDGEILRVGATSEEEWAAIIAEGGRRGEIYAGLKTLRDEYAELIRKRFPKIPRRVSGYNLDDLLPEKGVNVARALGGSEGTCVVILSATLQLVPRPKARALLVLGYEDAVAAGAHVMEILPFKPIGLEGIDEALVDMMKDHHMDGDALKMLPKGGGWLLVEFGAETQKEADAQAKRVMAALKKKKDPPSMKFYDDPEETKKVWKAREAGLGATAFVPGKKDTWPGWEDSAVAPEKVGDYLRDLRDEFAKFGHKPALYGHYGQGCIHCRIDFDLVTEAGLENYHATVEACADLVLRYGGSLSGEHGDGQARGPMLEKMYGPELMEAFRRFKRLWDPEWKMNPGKVIDANPMTADLRLGTDYNPWRPKTWFSYPADDGDFSRAVLRCVGVGECRKHEGGTMCPSYMVTREEKDSTRGRAHLLFEMLQGDVIQDGFRSEAVRDALDLCLSCKGCKGDCPVHVDMATYKAEYLAHHYAGRLRPLHMYAFGLIGRWARLGGLFPRVSNFFQRAPIFADVMKAVISVAPERKVPRFANQSFKAWFFARAPRNPEGPPVILWPDTFNNYYHPDVAQAATRFLERAGWRVIVPRAALCCGRPLYDYGMLATAKQWLERVLLELRDEIRAGVPMVGLEPSCTTTFRDELCSIIPHNEDAQRLSKQTLLLSEFIDQKMPDYPLPKLARRALVHGHCHHKAIMKLTAEERVLKRMGVDYEVLDSGCCGMAGAFGFEKEHYELSIAAGERVLLPKVRAADTDTLVVANGFSCREQIKQTTERQALHLAHVLEMAERESVQPEPRGPGRCPELSCLPTEPRDPTKGEALVVIGAGVALAGLAAWWLWRRRR</sequence>
<dbReference type="InterPro" id="IPR016167">
    <property type="entry name" value="FAD-bd_PCMH_sub1"/>
</dbReference>
<dbReference type="GO" id="GO:0004458">
    <property type="term" value="F:D-lactate dehydrogenase (cytochrome) activity"/>
    <property type="evidence" value="ECO:0007669"/>
    <property type="project" value="TreeGrafter"/>
</dbReference>
<dbReference type="InterPro" id="IPR017896">
    <property type="entry name" value="4Fe4S_Fe-S-bd"/>
</dbReference>
<dbReference type="InterPro" id="IPR016171">
    <property type="entry name" value="Vanillyl_alc_oxidase_C-sub2"/>
</dbReference>
<evidence type="ECO:0000256" key="1">
    <source>
        <dbReference type="ARBA" id="ARBA00001974"/>
    </source>
</evidence>
<keyword evidence="9" id="KW-1185">Reference proteome</keyword>
<keyword evidence="3" id="KW-0274">FAD</keyword>
<dbReference type="PANTHER" id="PTHR11748:SF119">
    <property type="entry name" value="D-2-HYDROXYGLUTARATE DEHYDROGENASE"/>
    <property type="match status" value="1"/>
</dbReference>
<dbReference type="Gene3D" id="3.30.465.10">
    <property type="match status" value="1"/>
</dbReference>
<feature type="transmembrane region" description="Helical" evidence="6">
    <location>
        <begin position="1020"/>
        <end position="1039"/>
    </location>
</feature>
<dbReference type="PANTHER" id="PTHR11748">
    <property type="entry name" value="D-LACTATE DEHYDROGENASE"/>
    <property type="match status" value="1"/>
</dbReference>
<dbReference type="EMBL" id="CP080507">
    <property type="protein sequence ID" value="QYM78818.1"/>
    <property type="molecule type" value="Genomic_DNA"/>
</dbReference>
<dbReference type="GO" id="GO:0008720">
    <property type="term" value="F:D-lactate dehydrogenase (NAD+) activity"/>
    <property type="evidence" value="ECO:0007669"/>
    <property type="project" value="TreeGrafter"/>
</dbReference>
<evidence type="ECO:0000313" key="9">
    <source>
        <dbReference type="Proteomes" id="UP000825051"/>
    </source>
</evidence>
<dbReference type="AlphaFoldDB" id="A0A8F9XJM3"/>
<keyword evidence="6" id="KW-0812">Transmembrane</keyword>
<dbReference type="InterPro" id="IPR036318">
    <property type="entry name" value="FAD-bd_PCMH-like_sf"/>
</dbReference>
<keyword evidence="2" id="KW-0285">Flavoprotein</keyword>
<dbReference type="InterPro" id="IPR016169">
    <property type="entry name" value="FAD-bd_PCMH_sub2"/>
</dbReference>
<dbReference type="Pfam" id="PF02913">
    <property type="entry name" value="FAD-oxidase_C"/>
    <property type="match status" value="1"/>
</dbReference>
<dbReference type="InterPro" id="IPR004113">
    <property type="entry name" value="FAD-bd_oxidored_4_C"/>
</dbReference>
<protein>
    <submittedName>
        <fullName evidence="8">FAD-binding protein</fullName>
    </submittedName>
</protein>
<name>A0A8F9XJM3_9BACT</name>
<accession>A0A8F9XJM3</accession>
<dbReference type="GO" id="GO:1903457">
    <property type="term" value="P:lactate catabolic process"/>
    <property type="evidence" value="ECO:0007669"/>
    <property type="project" value="TreeGrafter"/>
</dbReference>
<dbReference type="RefSeq" id="WP_220161922.1">
    <property type="nucleotide sequence ID" value="NZ_CP080507.1"/>
</dbReference>
<dbReference type="Proteomes" id="UP000825051">
    <property type="component" value="Chromosome"/>
</dbReference>
<dbReference type="Gene3D" id="1.10.45.10">
    <property type="entry name" value="Vanillyl-alcohol Oxidase, Chain A, domain 4"/>
    <property type="match status" value="1"/>
</dbReference>
<organism evidence="8 9">
    <name type="scientific">Horticoccus luteus</name>
    <dbReference type="NCBI Taxonomy" id="2862869"/>
    <lineage>
        <taxon>Bacteria</taxon>
        <taxon>Pseudomonadati</taxon>
        <taxon>Verrucomicrobiota</taxon>
        <taxon>Opitutia</taxon>
        <taxon>Opitutales</taxon>
        <taxon>Opitutaceae</taxon>
        <taxon>Horticoccus</taxon>
    </lineage>
</organism>
<evidence type="ECO:0000256" key="5">
    <source>
        <dbReference type="SAM" id="MobiDB-lite"/>
    </source>
</evidence>
<evidence type="ECO:0000256" key="2">
    <source>
        <dbReference type="ARBA" id="ARBA00022630"/>
    </source>
</evidence>
<proteinExistence type="predicted"/>